<accession>A0ABW0KXG7</accession>
<organism evidence="1 2">
    <name type="scientific">Prosthecobacter fluviatilis</name>
    <dbReference type="NCBI Taxonomy" id="445931"/>
    <lineage>
        <taxon>Bacteria</taxon>
        <taxon>Pseudomonadati</taxon>
        <taxon>Verrucomicrobiota</taxon>
        <taxon>Verrucomicrobiia</taxon>
        <taxon>Verrucomicrobiales</taxon>
        <taxon>Verrucomicrobiaceae</taxon>
        <taxon>Prosthecobacter</taxon>
    </lineage>
</organism>
<reference evidence="2" key="1">
    <citation type="journal article" date="2019" name="Int. J. Syst. Evol. Microbiol.">
        <title>The Global Catalogue of Microorganisms (GCM) 10K type strain sequencing project: providing services to taxonomists for standard genome sequencing and annotation.</title>
        <authorList>
            <consortium name="The Broad Institute Genomics Platform"/>
            <consortium name="The Broad Institute Genome Sequencing Center for Infectious Disease"/>
            <person name="Wu L."/>
            <person name="Ma J."/>
        </authorList>
    </citation>
    <scope>NUCLEOTIDE SEQUENCE [LARGE SCALE GENOMIC DNA]</scope>
    <source>
        <strain evidence="2">CGMCC 4.1469</strain>
    </source>
</reference>
<comment type="caution">
    <text evidence="1">The sequence shown here is derived from an EMBL/GenBank/DDBJ whole genome shotgun (WGS) entry which is preliminary data.</text>
</comment>
<dbReference type="RefSeq" id="WP_377170347.1">
    <property type="nucleotide sequence ID" value="NZ_JBHSMQ010000009.1"/>
</dbReference>
<sequence>MISPPVTCDHCEAPAPYHADAGSQPGVFSWAALYALDTACSLLGCRHAWVASHAAGGCQIVLRREQTMEISPGLQELILRQAAAASHESVATVPWAGSVLLFLGLSSGLAADGRKYVLGMQLDQGFEMTERRAGVLDGLRCSLQTYLARLRPAAPPQPAAPQSLEMAGPGAHPVTCSCCRRVHTAQHGWMHWDDLRLMTTGRGSSHTVCEKCADVLYSDVLNNGL</sequence>
<gene>
    <name evidence="1" type="ORF">ACFQDI_20455</name>
</gene>
<evidence type="ECO:0000313" key="2">
    <source>
        <dbReference type="Proteomes" id="UP001596052"/>
    </source>
</evidence>
<evidence type="ECO:0000313" key="1">
    <source>
        <dbReference type="EMBL" id="MFC5457252.1"/>
    </source>
</evidence>
<protein>
    <submittedName>
        <fullName evidence="1">Uncharacterized protein</fullName>
    </submittedName>
</protein>
<keyword evidence="2" id="KW-1185">Reference proteome</keyword>
<dbReference type="Proteomes" id="UP001596052">
    <property type="component" value="Unassembled WGS sequence"/>
</dbReference>
<dbReference type="EMBL" id="JBHSMQ010000009">
    <property type="protein sequence ID" value="MFC5457252.1"/>
    <property type="molecule type" value="Genomic_DNA"/>
</dbReference>
<name>A0ABW0KXG7_9BACT</name>
<proteinExistence type="predicted"/>